<evidence type="ECO:0000256" key="2">
    <source>
        <dbReference type="SAM" id="Phobius"/>
    </source>
</evidence>
<name>A0A512HE82_9HYPH</name>
<keyword evidence="2" id="KW-0472">Membrane</keyword>
<protein>
    <submittedName>
        <fullName evidence="3">Uncharacterized protein</fullName>
    </submittedName>
</protein>
<comment type="caution">
    <text evidence="3">The sequence shown here is derived from an EMBL/GenBank/DDBJ whole genome shotgun (WGS) entry which is preliminary data.</text>
</comment>
<evidence type="ECO:0000256" key="1">
    <source>
        <dbReference type="SAM" id="MobiDB-lite"/>
    </source>
</evidence>
<gene>
    <name evidence="3" type="ORF">RNA01_06910</name>
</gene>
<proteinExistence type="predicted"/>
<organism evidence="3 4">
    <name type="scientific">Ciceribacter naphthalenivorans</name>
    <dbReference type="NCBI Taxonomy" id="1118451"/>
    <lineage>
        <taxon>Bacteria</taxon>
        <taxon>Pseudomonadati</taxon>
        <taxon>Pseudomonadota</taxon>
        <taxon>Alphaproteobacteria</taxon>
        <taxon>Hyphomicrobiales</taxon>
        <taxon>Rhizobiaceae</taxon>
        <taxon>Ciceribacter</taxon>
    </lineage>
</organism>
<keyword evidence="2" id="KW-1133">Transmembrane helix</keyword>
<feature type="compositionally biased region" description="Basic and acidic residues" evidence="1">
    <location>
        <begin position="8"/>
        <end position="26"/>
    </location>
</feature>
<dbReference type="EMBL" id="BJZP01000002">
    <property type="protein sequence ID" value="GEO83759.1"/>
    <property type="molecule type" value="Genomic_DNA"/>
</dbReference>
<dbReference type="Proteomes" id="UP000321717">
    <property type="component" value="Unassembled WGS sequence"/>
</dbReference>
<feature type="region of interest" description="Disordered" evidence="1">
    <location>
        <begin position="1"/>
        <end position="26"/>
    </location>
</feature>
<sequence>MQSTQKTSDPEVRKLSQDPECRASNDKVRPLGLTELGVYPMTLLSHGLRRAAALVFLAGTFVGGTLPAVAADVTFVMRNSHPNAVEVELYSQDRDHVWPGGNEVYYLDDGETKEIPLSCKEGESICYGAWISGDEGTYWGTGPNNAENCSDCCYTCTGGETEEINLVR</sequence>
<accession>A0A512HE82</accession>
<feature type="transmembrane region" description="Helical" evidence="2">
    <location>
        <begin position="51"/>
        <end position="70"/>
    </location>
</feature>
<evidence type="ECO:0000313" key="4">
    <source>
        <dbReference type="Proteomes" id="UP000321717"/>
    </source>
</evidence>
<dbReference type="AlphaFoldDB" id="A0A512HE82"/>
<keyword evidence="2" id="KW-0812">Transmembrane</keyword>
<reference evidence="3 4" key="1">
    <citation type="submission" date="2019-07" db="EMBL/GenBank/DDBJ databases">
        <title>Whole genome shotgun sequence of Rhizobium naphthalenivorans NBRC 107585.</title>
        <authorList>
            <person name="Hosoyama A."/>
            <person name="Uohara A."/>
            <person name="Ohji S."/>
            <person name="Ichikawa N."/>
        </authorList>
    </citation>
    <scope>NUCLEOTIDE SEQUENCE [LARGE SCALE GENOMIC DNA]</scope>
    <source>
        <strain evidence="3 4">NBRC 107585</strain>
    </source>
</reference>
<keyword evidence="4" id="KW-1185">Reference proteome</keyword>
<evidence type="ECO:0000313" key="3">
    <source>
        <dbReference type="EMBL" id="GEO83759.1"/>
    </source>
</evidence>